<dbReference type="eggNOG" id="arCOG03020">
    <property type="taxonomic scope" value="Archaea"/>
</dbReference>
<feature type="compositionally biased region" description="Basic and acidic residues" evidence="1">
    <location>
        <begin position="74"/>
        <end position="87"/>
    </location>
</feature>
<dbReference type="InterPro" id="IPR043899">
    <property type="entry name" value="DUF5789"/>
</dbReference>
<dbReference type="Proteomes" id="UP000011566">
    <property type="component" value="Unassembled WGS sequence"/>
</dbReference>
<keyword evidence="3" id="KW-1185">Reference proteome</keyword>
<accession>M0M8C0</accession>
<gene>
    <name evidence="2" type="ORF">C447_03966</name>
</gene>
<evidence type="ECO:0000313" key="3">
    <source>
        <dbReference type="Proteomes" id="UP000011566"/>
    </source>
</evidence>
<proteinExistence type="predicted"/>
<dbReference type="EMBL" id="AOMB01000010">
    <property type="protein sequence ID" value="EMA40645.1"/>
    <property type="molecule type" value="Genomic_DNA"/>
</dbReference>
<dbReference type="AlphaFoldDB" id="M0M8C0"/>
<feature type="region of interest" description="Disordered" evidence="1">
    <location>
        <begin position="74"/>
        <end position="95"/>
    </location>
</feature>
<protein>
    <recommendedName>
        <fullName evidence="4">DUF2795 domain-containing protein</fullName>
    </recommendedName>
</protein>
<dbReference type="PATRIC" id="fig|1132509.6.peg.921"/>
<reference evidence="2 3" key="1">
    <citation type="journal article" date="2014" name="PLoS Genet.">
        <title>Phylogenetically driven sequencing of extremely halophilic archaea reveals strategies for static and dynamic osmo-response.</title>
        <authorList>
            <person name="Becker E.A."/>
            <person name="Seitzer P.M."/>
            <person name="Tritt A."/>
            <person name="Larsen D."/>
            <person name="Krusor M."/>
            <person name="Yao A.I."/>
            <person name="Wu D."/>
            <person name="Madern D."/>
            <person name="Eisen J.A."/>
            <person name="Darling A.E."/>
            <person name="Facciotti M.T."/>
        </authorList>
    </citation>
    <scope>NUCLEOTIDE SEQUENCE [LARGE SCALE GENOMIC DNA]</scope>
    <source>
        <strain evidence="2 3">100A6</strain>
    </source>
</reference>
<dbReference type="RefSeq" id="WP_007691143.1">
    <property type="nucleotide sequence ID" value="NZ_AJRK01000028.1"/>
</dbReference>
<evidence type="ECO:0000256" key="1">
    <source>
        <dbReference type="SAM" id="MobiDB-lite"/>
    </source>
</evidence>
<sequence>MRFMNGADERLGAHSYPTTTADIIEAHGDLEIEVPNGTETLGDVFGRVDESTFETAEEARLMLYSALGDDAIGRKFYSDRDPTRVDEDGPEPVSL</sequence>
<dbReference type="OrthoDB" id="166188at2157"/>
<dbReference type="Pfam" id="PF19102">
    <property type="entry name" value="DUF5789"/>
    <property type="match status" value="1"/>
</dbReference>
<name>M0M8C0_9EURY</name>
<evidence type="ECO:0000313" key="2">
    <source>
        <dbReference type="EMBL" id="EMA40645.1"/>
    </source>
</evidence>
<organism evidence="2 3">
    <name type="scientific">Halococcus hamelinensis 100A6</name>
    <dbReference type="NCBI Taxonomy" id="1132509"/>
    <lineage>
        <taxon>Archaea</taxon>
        <taxon>Methanobacteriati</taxon>
        <taxon>Methanobacteriota</taxon>
        <taxon>Stenosarchaea group</taxon>
        <taxon>Halobacteria</taxon>
        <taxon>Halobacteriales</taxon>
        <taxon>Halococcaceae</taxon>
        <taxon>Halococcus</taxon>
    </lineage>
</organism>
<comment type="caution">
    <text evidence="2">The sequence shown here is derived from an EMBL/GenBank/DDBJ whole genome shotgun (WGS) entry which is preliminary data.</text>
</comment>
<evidence type="ECO:0008006" key="4">
    <source>
        <dbReference type="Google" id="ProtNLM"/>
    </source>
</evidence>